<name>A0A218Z2Y6_9HELO</name>
<evidence type="ECO:0000313" key="2">
    <source>
        <dbReference type="EMBL" id="OWP01616.1"/>
    </source>
</evidence>
<sequence length="111" mass="12184">MSASAPFQYSQASAEAQRRRNPAIMGNSVPFGGYWGIWLAATVFRVVVAGERFSALRLLGPGLRGPDAGRGAAKDNTRLFKETLSASCRTEPLHMRRISKDEEILNGRDFV</sequence>
<dbReference type="EMBL" id="MZNU01000266">
    <property type="protein sequence ID" value="OWP01616.1"/>
    <property type="molecule type" value="Genomic_DNA"/>
</dbReference>
<evidence type="ECO:0000256" key="1">
    <source>
        <dbReference type="SAM" id="Phobius"/>
    </source>
</evidence>
<dbReference type="AlphaFoldDB" id="A0A218Z2Y6"/>
<feature type="transmembrane region" description="Helical" evidence="1">
    <location>
        <begin position="31"/>
        <end position="48"/>
    </location>
</feature>
<organism evidence="2 3">
    <name type="scientific">Diplocarpon coronariae</name>
    <dbReference type="NCBI Taxonomy" id="2795749"/>
    <lineage>
        <taxon>Eukaryota</taxon>
        <taxon>Fungi</taxon>
        <taxon>Dikarya</taxon>
        <taxon>Ascomycota</taxon>
        <taxon>Pezizomycotina</taxon>
        <taxon>Leotiomycetes</taxon>
        <taxon>Helotiales</taxon>
        <taxon>Drepanopezizaceae</taxon>
        <taxon>Diplocarpon</taxon>
    </lineage>
</organism>
<protein>
    <submittedName>
        <fullName evidence="2">Uncharacterized protein</fullName>
    </submittedName>
</protein>
<evidence type="ECO:0000313" key="3">
    <source>
        <dbReference type="Proteomes" id="UP000242519"/>
    </source>
</evidence>
<keyword evidence="3" id="KW-1185">Reference proteome</keyword>
<comment type="caution">
    <text evidence="2">The sequence shown here is derived from an EMBL/GenBank/DDBJ whole genome shotgun (WGS) entry which is preliminary data.</text>
</comment>
<keyword evidence="1" id="KW-1133">Transmembrane helix</keyword>
<proteinExistence type="predicted"/>
<accession>A0A218Z2Y6</accession>
<keyword evidence="1" id="KW-0472">Membrane</keyword>
<dbReference type="InParanoid" id="A0A218Z2Y6"/>
<gene>
    <name evidence="2" type="ORF">B2J93_2132</name>
</gene>
<dbReference type="Proteomes" id="UP000242519">
    <property type="component" value="Unassembled WGS sequence"/>
</dbReference>
<keyword evidence="1" id="KW-0812">Transmembrane</keyword>
<reference evidence="2 3" key="1">
    <citation type="submission" date="2017-04" db="EMBL/GenBank/DDBJ databases">
        <title>Draft genome sequence of Marssonina coronaria NL1: causal agent of apple blotch.</title>
        <authorList>
            <person name="Cheng Q."/>
        </authorList>
    </citation>
    <scope>NUCLEOTIDE SEQUENCE [LARGE SCALE GENOMIC DNA]</scope>
    <source>
        <strain evidence="2 3">NL1</strain>
    </source>
</reference>